<evidence type="ECO:0000259" key="3">
    <source>
        <dbReference type="SMART" id="SM00306"/>
    </source>
</evidence>
<dbReference type="CDD" id="cd00081">
    <property type="entry name" value="Hint"/>
    <property type="match status" value="1"/>
</dbReference>
<dbReference type="PANTHER" id="PTHR32305:SF17">
    <property type="entry name" value="TRNA NUCLEASE WAPA"/>
    <property type="match status" value="1"/>
</dbReference>
<organism evidence="4 5">
    <name type="scientific">Micromonospora sicca</name>
    <dbReference type="NCBI Taxonomy" id="2202420"/>
    <lineage>
        <taxon>Bacteria</taxon>
        <taxon>Bacillati</taxon>
        <taxon>Actinomycetota</taxon>
        <taxon>Actinomycetes</taxon>
        <taxon>Micromonosporales</taxon>
        <taxon>Micromonosporaceae</taxon>
        <taxon>Micromonospora</taxon>
    </lineage>
</organism>
<keyword evidence="1" id="KW-0677">Repeat</keyword>
<dbReference type="NCBIfam" id="TIGR01643">
    <property type="entry name" value="YD_repeat_2x"/>
    <property type="match status" value="2"/>
</dbReference>
<keyword evidence="2" id="KW-0732">Signal</keyword>
<evidence type="ECO:0000313" key="5">
    <source>
        <dbReference type="Proteomes" id="UP000246050"/>
    </source>
</evidence>
<dbReference type="InterPro" id="IPR006530">
    <property type="entry name" value="YD"/>
</dbReference>
<dbReference type="Gene3D" id="2.170.16.10">
    <property type="entry name" value="Hedgehog/Intein (Hint) domain"/>
    <property type="match status" value="1"/>
</dbReference>
<proteinExistence type="predicted"/>
<dbReference type="InterPro" id="IPR036844">
    <property type="entry name" value="Hint_dom_sf"/>
</dbReference>
<reference evidence="4 5" key="1">
    <citation type="submission" date="2018-05" db="EMBL/GenBank/DDBJ databases">
        <title>Micromonosporas from Atacama Desert.</title>
        <authorList>
            <person name="Carro L."/>
            <person name="Golinska P."/>
            <person name="Klenk H.-P."/>
            <person name="Goodfellow M."/>
        </authorList>
    </citation>
    <scope>NUCLEOTIDE SEQUENCE [LARGE SCALE GENOMIC DNA]</scope>
    <source>
        <strain evidence="4 5">4G51</strain>
    </source>
</reference>
<dbReference type="InterPro" id="IPR003587">
    <property type="entry name" value="Hint_dom_N"/>
</dbReference>
<evidence type="ECO:0000256" key="1">
    <source>
        <dbReference type="ARBA" id="ARBA00022737"/>
    </source>
</evidence>
<dbReference type="EMBL" id="QGKS01000258">
    <property type="protein sequence ID" value="PWR13637.1"/>
    <property type="molecule type" value="Genomic_DNA"/>
</dbReference>
<dbReference type="NCBIfam" id="TIGR03696">
    <property type="entry name" value="Rhs_assc_core"/>
    <property type="match status" value="1"/>
</dbReference>
<dbReference type="OrthoDB" id="291011at2"/>
<name>A0A317DGD6_9ACTN</name>
<dbReference type="SMART" id="SM00306">
    <property type="entry name" value="HintN"/>
    <property type="match status" value="1"/>
</dbReference>
<dbReference type="Pfam" id="PF05593">
    <property type="entry name" value="RHS_repeat"/>
    <property type="match status" value="1"/>
</dbReference>
<feature type="signal peptide" evidence="2">
    <location>
        <begin position="1"/>
        <end position="19"/>
    </location>
</feature>
<accession>A0A317DGD6</accession>
<protein>
    <recommendedName>
        <fullName evidence="3">Hint domain-containing protein</fullName>
    </recommendedName>
</protein>
<dbReference type="InterPro" id="IPR050708">
    <property type="entry name" value="T6SS_VgrG/RHS"/>
</dbReference>
<dbReference type="PANTHER" id="PTHR32305">
    <property type="match status" value="1"/>
</dbReference>
<dbReference type="Proteomes" id="UP000246050">
    <property type="component" value="Unassembled WGS sequence"/>
</dbReference>
<comment type="caution">
    <text evidence="4">The sequence shown here is derived from an EMBL/GenBank/DDBJ whole genome shotgun (WGS) entry which is preliminary data.</text>
</comment>
<sequence length="2251" mass="242387">MWRSVWLAGALSVALTVSALGQPVQRAEAAPKWTAPKPKEAAGVLVRDAKPGKSRSYHAFSSVVTGTRKIAWPAGTSTADLALAAAVAANARSTRAGLTGPVRARAGTLPVTISAPSGTSANSAADAVNSVKVTVHDRTATAKVGVQGLLMSVSRADGKTTNGRTGLQVDYAGFADAYGGDWASRLRLVALPACALTTPQLASCQKRTPLPAVNDTPDSLLSADISLASSTSTLLAAESGASGDSGDYTATSLSPAGQWQVSTQSGDFSWSYPLRVPPSLGGPAPEISFSYSSGSIDGKTALTNNQGSWLGDGWDSWPGFIERKYQSCADDNPDHKTGDLCWFNDNATLSLNGHAGELIKDGSVWRLRNDDGTKVEKLTDSARGNGDNDNEYWKVTTTDGTQYYFGYHKLPGWASGDPVTDSVWTAPVYGNNSGEPCYDSTFANASCTQAWRWNLDYVVDPNSNTMAYFYGKETGAYGRDNDPAQRTTYDRGGYLQRIEYGMRKDAEYSQAAPLRVVFDTAERCLSGCWTGAAWTSDPVTAQWYDTPWDQYCKSGDQCTTQGSPTFWTARRLTKVTAQTRNGASTYADVESWSLRQEFINAGTGESTPMWLRGLTRTGHVTTAGGTAVSDPEITFDTGDLPLPNRVDGPNDQRSALNRWRIKTVHTETGGDIIVTYSGPDCTSTTLPSPASNTKRCMPSFYAPAGQQLSLDWFHKYVVTRIDLDDTVTDQPTEVTMYDYDTPAWAYNNDELTKDKYRTWSDWRGYGTVTVRHGDPAGQQTAVEHRYLRGLDGDKAASGVKDVWVTDSWGGTIEDHEALQGFELQTITYNGPGGAEVSSTRNDPWINGPTATRTRDGITTRAWMTNTDITRTRTTLAAGGYRYTKTITSFNSDGLPTTAEDQGDEAITTDDTCTRTTYARNDTSWMIDRVSQTETLSVRCAGAPTPADPATVLNRARSFYDAYVDDTSFGQAPTRGNVVRTEELEKFNGATPVYTRIATTAYDTNGRVASATDPRGYTATTAYTTANGGQVIQTVVTNAKGHTVTTLMEPAWGTPTKVTDVNGAVTDLTYDGAGGLTNVWLPGRDKATQTPSSKFTYPVRNSGSPTAVTTESLLPTGTAYRKSVNLYDGFLRLRQNQLQATGGGRTITETLTNSLGATAWTSAPYYDSTNTAVNTSLATPQGQIPSITQNIYDGAGRQTAQILLANGAEKWRATTAFGGDRVSSTPPAGGTATTTITDAQGRTTTLRQYKNRADVGSDDPAKFDKTTYTYTLLGQLKTVTDVTGANVWSYTYDLRGRQTQAVDPDKGTTSTTYDAAGNVVTATSPIGTGTATTAYTYDELGRKTTMRDDSINGALRANWVYDTLPYGKGKLTSATRFTGGNQYTSRVDAYDTFGRPTSTSVVLPAAESNLCAAATPNTCTYTTTTSYRANGQPYQVTMPAAADLPSEKLTLGYTDVGDPGTLLSASQIYVYDIVYDKLGQLTQRQLGAYGSRVAVTSTVDEPTRRLKSTNVVPELKPEAANYNYTYDDAGDVSEIHDTPNGGTADHQCFTLDYLQQMTEAWTPESGSCVTKPTAWTQIDGSAYPYWHTWTLDPNGNRKTELRHGTTNTTYTYTYPAAGTARPHAVTNVTASVGATWSRNYTYDNAGNTKTRPTTTGATQTLTWDREGKVLSSTDSATTSYIYDVDGNRLIRTDPTGKTLYLPGGTEVRYTTSGATKKATRYYNHAGQTIAIRTATSLSWIASDHHGTAELTINATTLAVAKRHMLPYGEPRGATIGTWAPGMDKGFVGGTQDPTGLTHLGAREYDPFIGRFTSVDPLIDFNNPQQWNGYSYSDNNPATLTDPSGLDPCIHGGGGCHYDGHDPDGALEQPGSESAGPCVNDNACNKHFEPTLNARKLNVKLRYGPQNKECQVSPSSCHVARQNLESGLPPEQVEASMQCGYYTPGFAFGIGACMQAAGYYQGWVDPEVAGAMVGAGITGKFAGEAEGAGLRLFKACANSFDPETQVELADGSSKPIKDLSVGDKVLTTDPETGRTETRAVNAVHTNNDTDLADVTIIGDDGKASVLSTTQHHPFWSQTRHQWVDAADLQTGEHLATPDGHTMTVTTVRSYTGAKVMHNLTVDEFHTYYVLAGNTPVLVHNDGGYSGGYSINDIDIVAQHLSGEYWSPANDEMIARIRGSISSGAPLSSSQQNFMSHELTEANLMANGMSYEEAHEAALRTHPPGQNYDIDIIDKDESFGPWWRKQNGLPPRGC</sequence>
<dbReference type="SUPFAM" id="SSF51294">
    <property type="entry name" value="Hedgehog/intein (Hint) domain"/>
    <property type="match status" value="1"/>
</dbReference>
<dbReference type="Pfam" id="PF07591">
    <property type="entry name" value="PT-HINT"/>
    <property type="match status" value="1"/>
</dbReference>
<dbReference type="RefSeq" id="WP_109803066.1">
    <property type="nucleotide sequence ID" value="NZ_QGKS01000258.1"/>
</dbReference>
<gene>
    <name evidence="4" type="ORF">DKT69_20140</name>
</gene>
<dbReference type="InterPro" id="IPR022385">
    <property type="entry name" value="Rhs_assc_core"/>
</dbReference>
<dbReference type="Pfam" id="PF25023">
    <property type="entry name" value="TEN_YD-shell"/>
    <property type="match status" value="1"/>
</dbReference>
<feature type="chain" id="PRO_5039265933" description="Hint domain-containing protein" evidence="2">
    <location>
        <begin position="20"/>
        <end position="2251"/>
    </location>
</feature>
<evidence type="ECO:0000313" key="4">
    <source>
        <dbReference type="EMBL" id="PWR13637.1"/>
    </source>
</evidence>
<dbReference type="Gene3D" id="2.180.10.10">
    <property type="entry name" value="RHS repeat-associated core"/>
    <property type="match status" value="2"/>
</dbReference>
<dbReference type="InterPro" id="IPR056823">
    <property type="entry name" value="TEN-like_YD-shell"/>
</dbReference>
<dbReference type="InterPro" id="IPR031325">
    <property type="entry name" value="RHS_repeat"/>
</dbReference>
<evidence type="ECO:0000256" key="2">
    <source>
        <dbReference type="SAM" id="SignalP"/>
    </source>
</evidence>
<feature type="domain" description="Hint" evidence="3">
    <location>
        <begin position="1995"/>
        <end position="2096"/>
    </location>
</feature>